<gene>
    <name evidence="1" type="ORF">MANES_08G042350v8</name>
</gene>
<dbReference type="Proteomes" id="UP000091857">
    <property type="component" value="Chromosome 8"/>
</dbReference>
<accession>A0ACB7H809</accession>
<evidence type="ECO:0000313" key="1">
    <source>
        <dbReference type="EMBL" id="KAG8648823.1"/>
    </source>
</evidence>
<name>A0ACB7H809_MANES</name>
<keyword evidence="2" id="KW-1185">Reference proteome</keyword>
<proteinExistence type="predicted"/>
<evidence type="ECO:0000313" key="2">
    <source>
        <dbReference type="Proteomes" id="UP000091857"/>
    </source>
</evidence>
<organism evidence="1 2">
    <name type="scientific">Manihot esculenta</name>
    <name type="common">Cassava</name>
    <name type="synonym">Jatropha manihot</name>
    <dbReference type="NCBI Taxonomy" id="3983"/>
    <lineage>
        <taxon>Eukaryota</taxon>
        <taxon>Viridiplantae</taxon>
        <taxon>Streptophyta</taxon>
        <taxon>Embryophyta</taxon>
        <taxon>Tracheophyta</taxon>
        <taxon>Spermatophyta</taxon>
        <taxon>Magnoliopsida</taxon>
        <taxon>eudicotyledons</taxon>
        <taxon>Gunneridae</taxon>
        <taxon>Pentapetalae</taxon>
        <taxon>rosids</taxon>
        <taxon>fabids</taxon>
        <taxon>Malpighiales</taxon>
        <taxon>Euphorbiaceae</taxon>
        <taxon>Crotonoideae</taxon>
        <taxon>Manihoteae</taxon>
        <taxon>Manihot</taxon>
    </lineage>
</organism>
<dbReference type="EMBL" id="CM004394">
    <property type="protein sequence ID" value="KAG8648823.1"/>
    <property type="molecule type" value="Genomic_DNA"/>
</dbReference>
<protein>
    <submittedName>
        <fullName evidence="1">Uncharacterized protein</fullName>
    </submittedName>
</protein>
<sequence>GQNLLEKGIRWQVNDGASILYKVDNSIPRSFPTKPIVQANANPNIIWVSQLIDETSSAWNLQRLRDVFKEEEISNINIPLNLFRGEDSLVWHFSNLGIYSVKSGYALACNLKLNNRVDSSVNPGHVSNECTREL</sequence>
<comment type="caution">
    <text evidence="1">The sequence shown here is derived from an EMBL/GenBank/DDBJ whole genome shotgun (WGS) entry which is preliminary data.</text>
</comment>
<reference evidence="2" key="1">
    <citation type="journal article" date="2016" name="Nat. Biotechnol.">
        <title>Sequencing wild and cultivated cassava and related species reveals extensive interspecific hybridization and genetic diversity.</title>
        <authorList>
            <person name="Bredeson J.V."/>
            <person name="Lyons J.B."/>
            <person name="Prochnik S.E."/>
            <person name="Wu G.A."/>
            <person name="Ha C.M."/>
            <person name="Edsinger-Gonzales E."/>
            <person name="Grimwood J."/>
            <person name="Schmutz J."/>
            <person name="Rabbi I.Y."/>
            <person name="Egesi C."/>
            <person name="Nauluvula P."/>
            <person name="Lebot V."/>
            <person name="Ndunguru J."/>
            <person name="Mkamilo G."/>
            <person name="Bart R.S."/>
            <person name="Setter T.L."/>
            <person name="Gleadow R.M."/>
            <person name="Kulakow P."/>
            <person name="Ferguson M.E."/>
            <person name="Rounsley S."/>
            <person name="Rokhsar D.S."/>
        </authorList>
    </citation>
    <scope>NUCLEOTIDE SEQUENCE [LARGE SCALE GENOMIC DNA]</scope>
    <source>
        <strain evidence="2">cv. AM560-2</strain>
    </source>
</reference>
<feature type="non-terminal residue" evidence="1">
    <location>
        <position position="1"/>
    </location>
</feature>